<gene>
    <name evidence="2" type="primary">p44-C</name>
    <name evidence="2" type="ORF">APHNP_1343</name>
</gene>
<dbReference type="PATRIC" id="fig|1359153.3.peg.1372"/>
<reference evidence="2 3" key="1">
    <citation type="submission" date="2015-01" db="EMBL/GenBank/DDBJ databases">
        <title>Genome Sequencing of Rickettsiales.</title>
        <authorList>
            <person name="Daugherty S.C."/>
            <person name="Su Q."/>
            <person name="Abolude K."/>
            <person name="Beier-Sexton M."/>
            <person name="Carlyon J.A."/>
            <person name="Carter R."/>
            <person name="Day N.P."/>
            <person name="Dumler S.J."/>
            <person name="Dyachenko V."/>
            <person name="Godinez A."/>
            <person name="Kurtti T.J."/>
            <person name="Lichay M."/>
            <person name="Mullins K.E."/>
            <person name="Ott S."/>
            <person name="Pappas-Brown V."/>
            <person name="Paris D.H."/>
            <person name="Patel P."/>
            <person name="Richards A.L."/>
            <person name="Sadzewicz L."/>
            <person name="Sears K."/>
            <person name="Seidman D."/>
            <person name="Sengamalay N."/>
            <person name="Stenos J."/>
            <person name="Tallon L.J."/>
            <person name="Vincent G."/>
            <person name="Fraser C.M."/>
            <person name="Munderloh U."/>
            <person name="Dunning-Hotopp J.C."/>
        </authorList>
    </citation>
    <scope>NUCLEOTIDE SEQUENCE [LARGE SCALE GENOMIC DNA]</scope>
    <source>
        <strain evidence="2 3">ApNP</strain>
    </source>
</reference>
<evidence type="ECO:0000256" key="1">
    <source>
        <dbReference type="SAM" id="Phobius"/>
    </source>
</evidence>
<sequence>MVSRTSLLSLLIHKGWVELSAPEISAFAGVSTIALLVMVSMMICLLNCCYPSHTACKVYSSSAVVPEHQSFILLSPA</sequence>
<evidence type="ECO:0000313" key="2">
    <source>
        <dbReference type="EMBL" id="KJV66581.1"/>
    </source>
</evidence>
<protein>
    <submittedName>
        <fullName evidence="2">p44 outer membrane, C-terminal domain protein</fullName>
    </submittedName>
</protein>
<organism evidence="2 3">
    <name type="scientific">Anaplasma phagocytophilum str. ApNP</name>
    <dbReference type="NCBI Taxonomy" id="1359153"/>
    <lineage>
        <taxon>Bacteria</taxon>
        <taxon>Pseudomonadati</taxon>
        <taxon>Pseudomonadota</taxon>
        <taxon>Alphaproteobacteria</taxon>
        <taxon>Rickettsiales</taxon>
        <taxon>Anaplasmataceae</taxon>
        <taxon>Anaplasma</taxon>
        <taxon>phagocytophilum group</taxon>
    </lineage>
</organism>
<comment type="caution">
    <text evidence="2">The sequence shown here is derived from an EMBL/GenBank/DDBJ whole genome shotgun (WGS) entry which is preliminary data.</text>
</comment>
<accession>A0A0F3NFR6</accession>
<dbReference type="Proteomes" id="UP000033385">
    <property type="component" value="Unassembled WGS sequence"/>
</dbReference>
<feature type="transmembrane region" description="Helical" evidence="1">
    <location>
        <begin position="24"/>
        <end position="50"/>
    </location>
</feature>
<keyword evidence="1" id="KW-0472">Membrane</keyword>
<evidence type="ECO:0000313" key="3">
    <source>
        <dbReference type="Proteomes" id="UP000033385"/>
    </source>
</evidence>
<proteinExistence type="predicted"/>
<keyword evidence="1" id="KW-1133">Transmembrane helix</keyword>
<keyword evidence="1" id="KW-0812">Transmembrane</keyword>
<dbReference type="AlphaFoldDB" id="A0A0F3NFR6"/>
<name>A0A0F3NFR6_ANAPH</name>
<dbReference type="EMBL" id="LANW01000001">
    <property type="protein sequence ID" value="KJV66581.1"/>
    <property type="molecule type" value="Genomic_DNA"/>
</dbReference>